<dbReference type="STRING" id="43151.W5J9R0"/>
<evidence type="ECO:0000256" key="1">
    <source>
        <dbReference type="SAM" id="MobiDB-lite"/>
    </source>
</evidence>
<dbReference type="Proteomes" id="UP000000673">
    <property type="component" value="Unassembled WGS sequence"/>
</dbReference>
<dbReference type="PANTHER" id="PTHR46584">
    <property type="entry name" value="HMG DOMAIN-CONTAINING PROTEIN 4"/>
    <property type="match status" value="1"/>
</dbReference>
<evidence type="ECO:0000313" key="2">
    <source>
        <dbReference type="EMBL" id="ETN61202.1"/>
    </source>
</evidence>
<dbReference type="PANTHER" id="PTHR46584:SF1">
    <property type="entry name" value="HMG DOMAIN-CONTAINING PROTEIN 4"/>
    <property type="match status" value="1"/>
</dbReference>
<feature type="compositionally biased region" description="Basic residues" evidence="1">
    <location>
        <begin position="134"/>
        <end position="143"/>
    </location>
</feature>
<dbReference type="EMBL" id="ADMH02001746">
    <property type="protein sequence ID" value="ETN61202.1"/>
    <property type="molecule type" value="Genomic_DNA"/>
</dbReference>
<reference evidence="2 4" key="1">
    <citation type="journal article" date="2010" name="BMC Genomics">
        <title>Combination of measures distinguishes pre-miRNAs from other stem-loops in the genome of the newly sequenced Anopheles darlingi.</title>
        <authorList>
            <person name="Mendes N.D."/>
            <person name="Freitas A.T."/>
            <person name="Vasconcelos A.T."/>
            <person name="Sagot M.F."/>
        </authorList>
    </citation>
    <scope>NUCLEOTIDE SEQUENCE</scope>
</reference>
<proteinExistence type="predicted"/>
<feature type="compositionally biased region" description="Basic and acidic residues" evidence="1">
    <location>
        <begin position="1"/>
        <end position="13"/>
    </location>
</feature>
<dbReference type="EnsemblMetazoa" id="ADAC007149-RA">
    <property type="protein sequence ID" value="ADAC007149-PA"/>
    <property type="gene ID" value="ADAC007149"/>
</dbReference>
<sequence length="268" mass="29513">MDQTPKNHSEQQHEVTGVSRSGRVCKKPSKLMDFQSPDVIELKPKKAGPQHRTGVKLFGHHEDAHGPHDDPHTESDEHGSNGSSGSESSSSGEDETIDYGDEYCPTAEDMEGSEGELMIDASYKQHHSAEKARKPTKRKVRKNSKSDTGRPSQSKRRKSKKHSRSNAYRKKEKLGGTFKPPGYQPNDVAAHLTLLGDSLTLIGERLKEHEGQIAVSGSLSVLLDSLICSLGPLMCLTLQIPGIERNSEHLKNLFQNTLDNIAYVMPGL</sequence>
<feature type="compositionally biased region" description="Basic and acidic residues" evidence="1">
    <location>
        <begin position="59"/>
        <end position="79"/>
    </location>
</feature>
<dbReference type="AlphaFoldDB" id="W5J9R0"/>
<keyword evidence="4" id="KW-1185">Reference proteome</keyword>
<feature type="compositionally biased region" description="Basic residues" evidence="1">
    <location>
        <begin position="153"/>
        <end position="172"/>
    </location>
</feature>
<feature type="compositionally biased region" description="Acidic residues" evidence="1">
    <location>
        <begin position="92"/>
        <end position="101"/>
    </location>
</feature>
<gene>
    <name evidence="2" type="ORF">AND_007149</name>
</gene>
<feature type="region of interest" description="Disordered" evidence="1">
    <location>
        <begin position="124"/>
        <end position="182"/>
    </location>
</feature>
<accession>W5J9R0</accession>
<feature type="compositionally biased region" description="Low complexity" evidence="1">
    <location>
        <begin position="80"/>
        <end position="91"/>
    </location>
</feature>
<name>W5J9R0_ANODA</name>
<dbReference type="VEuPathDB" id="VectorBase:ADAR2_006804"/>
<dbReference type="eggNOG" id="ENOG502QSH9">
    <property type="taxonomic scope" value="Eukaryota"/>
</dbReference>
<evidence type="ECO:0000313" key="4">
    <source>
        <dbReference type="Proteomes" id="UP000000673"/>
    </source>
</evidence>
<protein>
    <submittedName>
        <fullName evidence="2">HMG-box protein HMG2L1</fullName>
    </submittedName>
</protein>
<reference evidence="3" key="4">
    <citation type="submission" date="2015-06" db="UniProtKB">
        <authorList>
            <consortium name="EnsemblMetazoa"/>
        </authorList>
    </citation>
    <scope>IDENTIFICATION</scope>
</reference>
<reference evidence="2" key="3">
    <citation type="journal article" date="2013" name="Nucleic Acids Res.">
        <title>The genome of Anopheles darlingi, the main neotropical malaria vector.</title>
        <authorList>
            <person name="Marinotti O."/>
            <person name="Cerqueira G.C."/>
            <person name="de Almeida L.G."/>
            <person name="Ferro M.I."/>
            <person name="Loreto E.L."/>
            <person name="Zaha A."/>
            <person name="Teixeira S.M."/>
            <person name="Wespiser A.R."/>
            <person name="Almeida E Silva A."/>
            <person name="Schlindwein A.D."/>
            <person name="Pacheco A.C."/>
            <person name="Silva A.L."/>
            <person name="Graveley B.R."/>
            <person name="Walenz B.P."/>
            <person name="Lima Bde A."/>
            <person name="Ribeiro C.A."/>
            <person name="Nunes-Silva C.G."/>
            <person name="de Carvalho C.R."/>
            <person name="Soares C.M."/>
            <person name="de Menezes C.B."/>
            <person name="Matiolli C."/>
            <person name="Caffrey D."/>
            <person name="Araujo D.A."/>
            <person name="de Oliveira D.M."/>
            <person name="Golenbock D."/>
            <person name="Grisard E.C."/>
            <person name="Fantinatti-Garboggini F."/>
            <person name="de Carvalho F.M."/>
            <person name="Barcellos F.G."/>
            <person name="Prosdocimi F."/>
            <person name="May G."/>
            <person name="Azevedo Junior G.M."/>
            <person name="Guimaraes G.M."/>
            <person name="Goldman G.H."/>
            <person name="Padilha I.Q."/>
            <person name="Batista Jda S."/>
            <person name="Ferro J.A."/>
            <person name="Ribeiro J.M."/>
            <person name="Fietto J.L."/>
            <person name="Dabbas K.M."/>
            <person name="Cerdeira L."/>
            <person name="Agnez-Lima L.F."/>
            <person name="Brocchi M."/>
            <person name="de Carvalho M.O."/>
            <person name="Teixeira Mde M."/>
            <person name="Diniz Maia Mde M."/>
            <person name="Goldman M.H."/>
            <person name="Cruz Schneider M.P."/>
            <person name="Felipe M.S."/>
            <person name="Hungria M."/>
            <person name="Nicolas M.F."/>
            <person name="Pereira M."/>
            <person name="Montes M.A."/>
            <person name="Cantao M.E."/>
            <person name="Vincentz M."/>
            <person name="Rafael M.S."/>
            <person name="Silverman N."/>
            <person name="Stoco P.H."/>
            <person name="Souza R.C."/>
            <person name="Vicentini R."/>
            <person name="Gazzinelli R.T."/>
            <person name="Neves Rde O."/>
            <person name="Silva R."/>
            <person name="Astolfi-Filho S."/>
            <person name="Maciel T.E."/>
            <person name="Urmenyi T.P."/>
            <person name="Tadei W.P."/>
            <person name="Camargo E.P."/>
            <person name="de Vasconcelos A.T."/>
        </authorList>
    </citation>
    <scope>NUCLEOTIDE SEQUENCE</scope>
</reference>
<feature type="region of interest" description="Disordered" evidence="1">
    <location>
        <begin position="1"/>
        <end position="112"/>
    </location>
</feature>
<reference evidence="2" key="2">
    <citation type="submission" date="2010-05" db="EMBL/GenBank/DDBJ databases">
        <authorList>
            <person name="Almeida L.G."/>
            <person name="Nicolas M.F."/>
            <person name="Souza R.C."/>
            <person name="Vasconcelos A.T.R."/>
        </authorList>
    </citation>
    <scope>NUCLEOTIDE SEQUENCE</scope>
</reference>
<dbReference type="VEuPathDB" id="VectorBase:ADAC007149"/>
<dbReference type="HOGENOM" id="CLU_055700_0_0_1"/>
<evidence type="ECO:0000313" key="3">
    <source>
        <dbReference type="EnsemblMetazoa" id="ADAC007149-PA"/>
    </source>
</evidence>
<dbReference type="InterPro" id="IPR042477">
    <property type="entry name" value="HMGXB4"/>
</dbReference>
<organism evidence="2">
    <name type="scientific">Anopheles darlingi</name>
    <name type="common">Mosquito</name>
    <dbReference type="NCBI Taxonomy" id="43151"/>
    <lineage>
        <taxon>Eukaryota</taxon>
        <taxon>Metazoa</taxon>
        <taxon>Ecdysozoa</taxon>
        <taxon>Arthropoda</taxon>
        <taxon>Hexapoda</taxon>
        <taxon>Insecta</taxon>
        <taxon>Pterygota</taxon>
        <taxon>Neoptera</taxon>
        <taxon>Endopterygota</taxon>
        <taxon>Diptera</taxon>
        <taxon>Nematocera</taxon>
        <taxon>Culicoidea</taxon>
        <taxon>Culicidae</taxon>
        <taxon>Anophelinae</taxon>
        <taxon>Anopheles</taxon>
    </lineage>
</organism>
<dbReference type="OMA" id="PGMERNS"/>